<protein>
    <submittedName>
        <fullName evidence="9">Rhomboid family intramembrane serine protease</fullName>
        <ecNumber evidence="9">3.4.21.-</ecNumber>
    </submittedName>
</protein>
<comment type="subcellular location">
    <subcellularLocation>
        <location evidence="1">Membrane</location>
        <topology evidence="1">Multi-pass membrane protein</topology>
    </subcellularLocation>
</comment>
<comment type="caution">
    <text evidence="9">The sequence shown here is derived from an EMBL/GenBank/DDBJ whole genome shotgun (WGS) entry which is preliminary data.</text>
</comment>
<dbReference type="PANTHER" id="PTHR43731:SF14">
    <property type="entry name" value="PRESENILIN-ASSOCIATED RHOMBOID-LIKE PROTEIN, MITOCHONDRIAL"/>
    <property type="match status" value="1"/>
</dbReference>
<dbReference type="Gene3D" id="1.20.1540.10">
    <property type="entry name" value="Rhomboid-like"/>
    <property type="match status" value="1"/>
</dbReference>
<evidence type="ECO:0000259" key="8">
    <source>
        <dbReference type="Pfam" id="PF01694"/>
    </source>
</evidence>
<dbReference type="InterPro" id="IPR035952">
    <property type="entry name" value="Rhomboid-like_sf"/>
</dbReference>
<feature type="transmembrane region" description="Helical" evidence="7">
    <location>
        <begin position="142"/>
        <end position="159"/>
    </location>
</feature>
<evidence type="ECO:0000313" key="10">
    <source>
        <dbReference type="Proteomes" id="UP001227126"/>
    </source>
</evidence>
<keyword evidence="4 9" id="KW-0378">Hydrolase</keyword>
<feature type="transmembrane region" description="Helical" evidence="7">
    <location>
        <begin position="117"/>
        <end position="136"/>
    </location>
</feature>
<evidence type="ECO:0000256" key="6">
    <source>
        <dbReference type="ARBA" id="ARBA00023136"/>
    </source>
</evidence>
<proteinExistence type="inferred from homology"/>
<evidence type="ECO:0000256" key="4">
    <source>
        <dbReference type="ARBA" id="ARBA00022801"/>
    </source>
</evidence>
<dbReference type="Proteomes" id="UP001227126">
    <property type="component" value="Unassembled WGS sequence"/>
</dbReference>
<evidence type="ECO:0000256" key="3">
    <source>
        <dbReference type="ARBA" id="ARBA00022692"/>
    </source>
</evidence>
<dbReference type="InterPro" id="IPR050925">
    <property type="entry name" value="Rhomboid_protease_S54"/>
</dbReference>
<dbReference type="PANTHER" id="PTHR43731">
    <property type="entry name" value="RHOMBOID PROTEASE"/>
    <property type="match status" value="1"/>
</dbReference>
<dbReference type="EC" id="3.4.21.-" evidence="9"/>
<evidence type="ECO:0000256" key="1">
    <source>
        <dbReference type="ARBA" id="ARBA00004141"/>
    </source>
</evidence>
<dbReference type="GO" id="GO:0006508">
    <property type="term" value="P:proteolysis"/>
    <property type="evidence" value="ECO:0007669"/>
    <property type="project" value="UniProtKB-KW"/>
</dbReference>
<accession>A0ABT7FIG4</accession>
<dbReference type="GO" id="GO:0008233">
    <property type="term" value="F:peptidase activity"/>
    <property type="evidence" value="ECO:0007669"/>
    <property type="project" value="UniProtKB-KW"/>
</dbReference>
<dbReference type="InterPro" id="IPR022764">
    <property type="entry name" value="Peptidase_S54_rhomboid_dom"/>
</dbReference>
<feature type="domain" description="Peptidase S54 rhomboid" evidence="8">
    <location>
        <begin position="79"/>
        <end position="218"/>
    </location>
</feature>
<dbReference type="EMBL" id="JASNJE010000025">
    <property type="protein sequence ID" value="MDK3074835.1"/>
    <property type="molecule type" value="Genomic_DNA"/>
</dbReference>
<keyword evidence="9" id="KW-0645">Protease</keyword>
<evidence type="ECO:0000313" key="9">
    <source>
        <dbReference type="EMBL" id="MDK3074835.1"/>
    </source>
</evidence>
<evidence type="ECO:0000256" key="5">
    <source>
        <dbReference type="ARBA" id="ARBA00022989"/>
    </source>
</evidence>
<comment type="similarity">
    <text evidence="2">Belongs to the peptidase S54 family.</text>
</comment>
<dbReference type="RefSeq" id="WP_284486766.1">
    <property type="nucleotide sequence ID" value="NZ_JASNJE010000025.1"/>
</dbReference>
<dbReference type="SUPFAM" id="SSF144091">
    <property type="entry name" value="Rhomboid-like"/>
    <property type="match status" value="1"/>
</dbReference>
<keyword evidence="3 7" id="KW-0812">Transmembrane</keyword>
<dbReference type="Pfam" id="PF01694">
    <property type="entry name" value="Rhomboid"/>
    <property type="match status" value="1"/>
</dbReference>
<feature type="transmembrane region" description="Helical" evidence="7">
    <location>
        <begin position="21"/>
        <end position="42"/>
    </location>
</feature>
<evidence type="ECO:0000256" key="7">
    <source>
        <dbReference type="SAM" id="Phobius"/>
    </source>
</evidence>
<name>A0ABT7FIG4_9RHOB</name>
<evidence type="ECO:0000256" key="2">
    <source>
        <dbReference type="ARBA" id="ARBA00009045"/>
    </source>
</evidence>
<keyword evidence="10" id="KW-1185">Reference proteome</keyword>
<sequence>MDRQDQNTIRPEAQPERSWRPAPVVAIVILLTCGVELALWAADHGMIGTPRLRALAYQNGAFWTGLLDNWRPNYPAQPWTMFLTYQFLHASITHLFGNMVVLYLVARILVVRVGQGWFLFLYVVSGIGGGIGFALLSDSAQPMVGASGALFGLVGAWKWQDWFFNSAQGVSRRALILDVLGLIVLNALMWAAQDGQLAWEAHLGGFLTGWLAATLIVPRHDSPAG</sequence>
<keyword evidence="5 7" id="KW-1133">Transmembrane helix</keyword>
<reference evidence="9 10" key="1">
    <citation type="submission" date="2023-05" db="EMBL/GenBank/DDBJ databases">
        <title>Sedimentitalea sp. nov. JM2-8.</title>
        <authorList>
            <person name="Huang J."/>
        </authorList>
    </citation>
    <scope>NUCLEOTIDE SEQUENCE [LARGE SCALE GENOMIC DNA]</scope>
    <source>
        <strain evidence="9 10">JM2-8</strain>
    </source>
</reference>
<feature type="transmembrane region" description="Helical" evidence="7">
    <location>
        <begin position="82"/>
        <end position="105"/>
    </location>
</feature>
<feature type="transmembrane region" description="Helical" evidence="7">
    <location>
        <begin position="171"/>
        <end position="191"/>
    </location>
</feature>
<organism evidence="9 10">
    <name type="scientific">Sedimentitalea xiamensis</name>
    <dbReference type="NCBI Taxonomy" id="3050037"/>
    <lineage>
        <taxon>Bacteria</taxon>
        <taxon>Pseudomonadati</taxon>
        <taxon>Pseudomonadota</taxon>
        <taxon>Alphaproteobacteria</taxon>
        <taxon>Rhodobacterales</taxon>
        <taxon>Paracoccaceae</taxon>
        <taxon>Sedimentitalea</taxon>
    </lineage>
</organism>
<keyword evidence="6 7" id="KW-0472">Membrane</keyword>
<gene>
    <name evidence="9" type="ORF">QO034_17240</name>
</gene>